<accession>A0A9P4U8B8</accession>
<dbReference type="OrthoDB" id="3796224at2759"/>
<protein>
    <submittedName>
        <fullName evidence="1">Uncharacterized protein</fullName>
    </submittedName>
</protein>
<sequence>MNQGTGILFPKEGASGEQPEFECFPHLVKPGYSFRKREYSPGYVVPVSDDDDELLQFNDQESKFVQQRPMETEVIDHASLAPWPLSWHTMPKKSAEGMSAFTEGQRIYCVKVDEEIRVSNVIVYPTDKQHLRGITWAVTLNHYIATACRKAEWDVRWAELNDRPNALAELRQYYGISNGFLPGPAHVFGGYWVEDEMESSELLLRWVITSKVWIFLHPGIQVYVKNFASWGTLKDHNYPPGNNRVDPKEATARVKYTIGGINLLHDDEEDEAQS</sequence>
<dbReference type="EMBL" id="MU001508">
    <property type="protein sequence ID" value="KAF2439882.1"/>
    <property type="molecule type" value="Genomic_DNA"/>
</dbReference>
<reference evidence="1" key="1">
    <citation type="journal article" date="2020" name="Stud. Mycol.">
        <title>101 Dothideomycetes genomes: a test case for predicting lifestyles and emergence of pathogens.</title>
        <authorList>
            <person name="Haridas S."/>
            <person name="Albert R."/>
            <person name="Binder M."/>
            <person name="Bloem J."/>
            <person name="Labutti K."/>
            <person name="Salamov A."/>
            <person name="Andreopoulos B."/>
            <person name="Baker S."/>
            <person name="Barry K."/>
            <person name="Bills G."/>
            <person name="Bluhm B."/>
            <person name="Cannon C."/>
            <person name="Castanera R."/>
            <person name="Culley D."/>
            <person name="Daum C."/>
            <person name="Ezra D."/>
            <person name="Gonzalez J."/>
            <person name="Henrissat B."/>
            <person name="Kuo A."/>
            <person name="Liang C."/>
            <person name="Lipzen A."/>
            <person name="Lutzoni F."/>
            <person name="Magnuson J."/>
            <person name="Mondo S."/>
            <person name="Nolan M."/>
            <person name="Ohm R."/>
            <person name="Pangilinan J."/>
            <person name="Park H.-J."/>
            <person name="Ramirez L."/>
            <person name="Alfaro M."/>
            <person name="Sun H."/>
            <person name="Tritt A."/>
            <person name="Yoshinaga Y."/>
            <person name="Zwiers L.-H."/>
            <person name="Turgeon B."/>
            <person name="Goodwin S."/>
            <person name="Spatafora J."/>
            <person name="Crous P."/>
            <person name="Grigoriev I."/>
        </authorList>
    </citation>
    <scope>NUCLEOTIDE SEQUENCE</scope>
    <source>
        <strain evidence="1">CBS 690.94</strain>
    </source>
</reference>
<evidence type="ECO:0000313" key="2">
    <source>
        <dbReference type="Proteomes" id="UP000799764"/>
    </source>
</evidence>
<gene>
    <name evidence="1" type="ORF">P171DRAFT_489669</name>
</gene>
<comment type="caution">
    <text evidence="1">The sequence shown here is derived from an EMBL/GenBank/DDBJ whole genome shotgun (WGS) entry which is preliminary data.</text>
</comment>
<evidence type="ECO:0000313" key="1">
    <source>
        <dbReference type="EMBL" id="KAF2439882.1"/>
    </source>
</evidence>
<dbReference type="AlphaFoldDB" id="A0A9P4U8B8"/>
<keyword evidence="2" id="KW-1185">Reference proteome</keyword>
<proteinExistence type="predicted"/>
<name>A0A9P4U8B8_9PLEO</name>
<organism evidence="1 2">
    <name type="scientific">Karstenula rhodostoma CBS 690.94</name>
    <dbReference type="NCBI Taxonomy" id="1392251"/>
    <lineage>
        <taxon>Eukaryota</taxon>
        <taxon>Fungi</taxon>
        <taxon>Dikarya</taxon>
        <taxon>Ascomycota</taxon>
        <taxon>Pezizomycotina</taxon>
        <taxon>Dothideomycetes</taxon>
        <taxon>Pleosporomycetidae</taxon>
        <taxon>Pleosporales</taxon>
        <taxon>Massarineae</taxon>
        <taxon>Didymosphaeriaceae</taxon>
        <taxon>Karstenula</taxon>
    </lineage>
</organism>
<dbReference type="Proteomes" id="UP000799764">
    <property type="component" value="Unassembled WGS sequence"/>
</dbReference>